<dbReference type="GeneTree" id="ENSGT00940000175705"/>
<evidence type="ECO:0000313" key="1">
    <source>
        <dbReference type="Ensembl" id="ENSDCDP00010032772.1"/>
    </source>
</evidence>
<sequence length="85" mass="9273">CSAPARPHHIFGLRRGVARPLWFADERTLLLPAGRGCVRYDLEQRGQTFIPGNNLLIPGPGPGSAHRPAADLSHLVGFLVGHLRF</sequence>
<evidence type="ECO:0000313" key="2">
    <source>
        <dbReference type="Proteomes" id="UP000694580"/>
    </source>
</evidence>
<dbReference type="Ensembl" id="ENSDCDT00010040657.1">
    <property type="protein sequence ID" value="ENSDCDP00010032772.1"/>
    <property type="gene ID" value="ENSDCDG00010020979.1"/>
</dbReference>
<gene>
    <name evidence="1" type="primary">MICOS10-NBL1</name>
</gene>
<keyword evidence="2" id="KW-1185">Reference proteome</keyword>
<reference evidence="1" key="2">
    <citation type="submission" date="2025-09" db="UniProtKB">
        <authorList>
            <consortium name="Ensembl"/>
        </authorList>
    </citation>
    <scope>IDENTIFICATION</scope>
</reference>
<organism evidence="1 2">
    <name type="scientific">Denticeps clupeoides</name>
    <name type="common">denticle herring</name>
    <dbReference type="NCBI Taxonomy" id="299321"/>
    <lineage>
        <taxon>Eukaryota</taxon>
        <taxon>Metazoa</taxon>
        <taxon>Chordata</taxon>
        <taxon>Craniata</taxon>
        <taxon>Vertebrata</taxon>
        <taxon>Euteleostomi</taxon>
        <taxon>Actinopterygii</taxon>
        <taxon>Neopterygii</taxon>
        <taxon>Teleostei</taxon>
        <taxon>Clupei</taxon>
        <taxon>Clupeiformes</taxon>
        <taxon>Denticipitoidei</taxon>
        <taxon>Denticipitidae</taxon>
        <taxon>Denticeps</taxon>
    </lineage>
</organism>
<reference evidence="1" key="1">
    <citation type="submission" date="2025-08" db="UniProtKB">
        <authorList>
            <consortium name="Ensembl"/>
        </authorList>
    </citation>
    <scope>IDENTIFICATION</scope>
</reference>
<accession>A0AAY4CI06</accession>
<dbReference type="Proteomes" id="UP000694580">
    <property type="component" value="Unplaced"/>
</dbReference>
<dbReference type="AlphaFoldDB" id="A0AAY4CI06"/>
<name>A0AAY4CI06_9TELE</name>
<proteinExistence type="predicted"/>
<protein>
    <submittedName>
        <fullName evidence="1">Uncharacterized protein</fullName>
    </submittedName>
</protein>